<dbReference type="EMBL" id="ML741762">
    <property type="protein sequence ID" value="KAE8333512.1"/>
    <property type="molecule type" value="Genomic_DNA"/>
</dbReference>
<sequence length="77" mass="8928">MYPGYYCLFVLYYRVVEFPHAMVVMCLFNFFFCFPFCWCSLFVTSITLELEGENHMTLLRSKFSLAGAIDLLGPASD</sequence>
<keyword evidence="1" id="KW-0472">Membrane</keyword>
<reference evidence="3" key="1">
    <citation type="submission" date="2019-04" db="EMBL/GenBank/DDBJ databases">
        <title>Friends and foes A comparative genomics studyof 23 Aspergillus species from section Flavi.</title>
        <authorList>
            <consortium name="DOE Joint Genome Institute"/>
            <person name="Kjaerbolling I."/>
            <person name="Vesth T."/>
            <person name="Frisvad J.C."/>
            <person name="Nybo J.L."/>
            <person name="Theobald S."/>
            <person name="Kildgaard S."/>
            <person name="Isbrandt T."/>
            <person name="Kuo A."/>
            <person name="Sato A."/>
            <person name="Lyhne E.K."/>
            <person name="Kogle M.E."/>
            <person name="Wiebenga A."/>
            <person name="Kun R.S."/>
            <person name="Lubbers R.J."/>
            <person name="Makela M.R."/>
            <person name="Barry K."/>
            <person name="Chovatia M."/>
            <person name="Clum A."/>
            <person name="Daum C."/>
            <person name="Haridas S."/>
            <person name="He G."/>
            <person name="LaButti K."/>
            <person name="Lipzen A."/>
            <person name="Mondo S."/>
            <person name="Riley R."/>
            <person name="Salamov A."/>
            <person name="Simmons B.A."/>
            <person name="Magnuson J.K."/>
            <person name="Henrissat B."/>
            <person name="Mortensen U.H."/>
            <person name="Larsen T.O."/>
            <person name="Devries R.P."/>
            <person name="Grigoriev I.V."/>
            <person name="Machida M."/>
            <person name="Baker S.E."/>
            <person name="Andersen M.R."/>
        </authorList>
    </citation>
    <scope>NUCLEOTIDE SEQUENCE [LARGE SCALE GENOMIC DNA]</scope>
    <source>
        <strain evidence="3">CBS 130017</strain>
    </source>
</reference>
<keyword evidence="1" id="KW-0812">Transmembrane</keyword>
<feature type="transmembrane region" description="Helical" evidence="1">
    <location>
        <begin position="20"/>
        <end position="43"/>
    </location>
</feature>
<name>A0A5N6XKT8_9EURO</name>
<protein>
    <submittedName>
        <fullName evidence="2">Uncharacterized protein</fullName>
    </submittedName>
</protein>
<gene>
    <name evidence="2" type="ORF">BDV39DRAFT_165929</name>
</gene>
<evidence type="ECO:0000313" key="2">
    <source>
        <dbReference type="EMBL" id="KAE8333512.1"/>
    </source>
</evidence>
<evidence type="ECO:0000313" key="3">
    <source>
        <dbReference type="Proteomes" id="UP000325945"/>
    </source>
</evidence>
<proteinExistence type="predicted"/>
<accession>A0A5N6XKT8</accession>
<organism evidence="2 3">
    <name type="scientific">Aspergillus sergii</name>
    <dbReference type="NCBI Taxonomy" id="1034303"/>
    <lineage>
        <taxon>Eukaryota</taxon>
        <taxon>Fungi</taxon>
        <taxon>Dikarya</taxon>
        <taxon>Ascomycota</taxon>
        <taxon>Pezizomycotina</taxon>
        <taxon>Eurotiomycetes</taxon>
        <taxon>Eurotiomycetidae</taxon>
        <taxon>Eurotiales</taxon>
        <taxon>Aspergillaceae</taxon>
        <taxon>Aspergillus</taxon>
        <taxon>Aspergillus subgen. Circumdati</taxon>
    </lineage>
</organism>
<keyword evidence="1" id="KW-1133">Transmembrane helix</keyword>
<dbReference type="Proteomes" id="UP000325945">
    <property type="component" value="Unassembled WGS sequence"/>
</dbReference>
<keyword evidence="3" id="KW-1185">Reference proteome</keyword>
<dbReference type="AlphaFoldDB" id="A0A5N6XKT8"/>
<evidence type="ECO:0000256" key="1">
    <source>
        <dbReference type="SAM" id="Phobius"/>
    </source>
</evidence>